<dbReference type="CDD" id="cd05237">
    <property type="entry name" value="UDP_invert_4-6DH_SDR_e"/>
    <property type="match status" value="1"/>
</dbReference>
<dbReference type="Pfam" id="PF02719">
    <property type="entry name" value="Polysacc_synt_2"/>
    <property type="match status" value="1"/>
</dbReference>
<evidence type="ECO:0000256" key="2">
    <source>
        <dbReference type="SAM" id="Phobius"/>
    </source>
</evidence>
<protein>
    <submittedName>
        <fullName evidence="4">FlaA1/EpsC-like NDP-sugar epimerase</fullName>
    </submittedName>
</protein>
<organism evidence="4 5">
    <name type="scientific">Balneicella halophila</name>
    <dbReference type="NCBI Taxonomy" id="1537566"/>
    <lineage>
        <taxon>Bacteria</taxon>
        <taxon>Pseudomonadati</taxon>
        <taxon>Bacteroidota</taxon>
        <taxon>Bacteroidia</taxon>
        <taxon>Bacteroidales</taxon>
        <taxon>Balneicellaceae</taxon>
        <taxon>Balneicella</taxon>
    </lineage>
</organism>
<dbReference type="InterPro" id="IPR036291">
    <property type="entry name" value="NAD(P)-bd_dom_sf"/>
</dbReference>
<comment type="similarity">
    <text evidence="1">Belongs to the polysaccharide synthase family.</text>
</comment>
<feature type="transmembrane region" description="Helical" evidence="2">
    <location>
        <begin position="50"/>
        <end position="68"/>
    </location>
</feature>
<name>A0A7L4UPM5_BALHA</name>
<feature type="transmembrane region" description="Helical" evidence="2">
    <location>
        <begin position="114"/>
        <end position="138"/>
    </location>
</feature>
<reference evidence="4 5" key="1">
    <citation type="submission" date="2018-05" db="EMBL/GenBank/DDBJ databases">
        <title>Genomic Encyclopedia of Type Strains, Phase IV (KMG-IV): sequencing the most valuable type-strain genomes for metagenomic binning, comparative biology and taxonomic classification.</title>
        <authorList>
            <person name="Goeker M."/>
        </authorList>
    </citation>
    <scope>NUCLEOTIDE SEQUENCE [LARGE SCALE GENOMIC DNA]</scope>
    <source>
        <strain evidence="4 5">DSM 28579</strain>
    </source>
</reference>
<feature type="domain" description="Polysaccharide biosynthesis protein CapD-like" evidence="3">
    <location>
        <begin position="295"/>
        <end position="576"/>
    </location>
</feature>
<dbReference type="Gene3D" id="3.40.50.720">
    <property type="entry name" value="NAD(P)-binding Rossmann-like Domain"/>
    <property type="match status" value="2"/>
</dbReference>
<evidence type="ECO:0000256" key="1">
    <source>
        <dbReference type="ARBA" id="ARBA00007430"/>
    </source>
</evidence>
<keyword evidence="2" id="KW-0472">Membrane</keyword>
<dbReference type="EMBL" id="QENZ01000004">
    <property type="protein sequence ID" value="PVX50756.1"/>
    <property type="molecule type" value="Genomic_DNA"/>
</dbReference>
<sequence length="631" mass="71231">MDLHLFKGVISRNVPRWIVLLIDTHISVNAFVFAYFIRNNLSLDFDFTKMMKQVPIIAIISIIAFLIVKLHKGIVRHVGTKDVENVLKSSLLITFILLIITYISRYIVHIDVLNLSLSILLIHFLLNVVFLSFARYIFKYIYHKMTGTLGTSHNVMIYGAGDAGILTSSVFKDGKEGDSKVIGFIDDDNRKVGNKINGVPIYPTSSLTKDFVRCKNLKEIIISVQKISSERMLEITDKCSELGIKVKIVPPIEHWMNGVLEAKQIKQINIEDLLGREAIQIENPTLEKEFRNKTILITGAAGSIGSEIAKQISRYEYKKIVLLDMGESALFNLQQYFAGKGLRDIECIVSDTRNAKRMDLLYSRFPPDIVFHASAYKHVPFMEENPYEAVKTNVCGTQIMADLAIKYGVGKFVMVSTDKAVNPTNVMGATKRLAELYVSALKDESKTKFITTRFGNVLGSNGSVIPTFKAQIKEGGPLTVTHKDITRFFMTIPEACRLVLEAGAMGHGGEIFVFDMGKSVKIFDLAVKMIKLSGLRYPEDIDIKIIGLRPGEKIYEEVLSNEENTLPTYHDRIKIAKIREVDHQQTQRDIRKLCNINNGMDRMEIVGEMKKILPEFISNNSEFSILDKKEV</sequence>
<evidence type="ECO:0000313" key="4">
    <source>
        <dbReference type="EMBL" id="PVX50756.1"/>
    </source>
</evidence>
<feature type="transmembrane region" description="Helical" evidence="2">
    <location>
        <begin position="17"/>
        <end position="38"/>
    </location>
</feature>
<keyword evidence="5" id="KW-1185">Reference proteome</keyword>
<evidence type="ECO:0000259" key="3">
    <source>
        <dbReference type="Pfam" id="PF02719"/>
    </source>
</evidence>
<dbReference type="OrthoDB" id="9803111at2"/>
<feature type="transmembrane region" description="Helical" evidence="2">
    <location>
        <begin position="89"/>
        <end position="108"/>
    </location>
</feature>
<dbReference type="InterPro" id="IPR003869">
    <property type="entry name" value="Polysac_CapD-like"/>
</dbReference>
<dbReference type="Proteomes" id="UP000251835">
    <property type="component" value="Unassembled WGS sequence"/>
</dbReference>
<dbReference type="Pfam" id="PF13727">
    <property type="entry name" value="CoA_binding_3"/>
    <property type="match status" value="1"/>
</dbReference>
<evidence type="ECO:0000313" key="5">
    <source>
        <dbReference type="Proteomes" id="UP000251835"/>
    </source>
</evidence>
<dbReference type="SUPFAM" id="SSF51735">
    <property type="entry name" value="NAD(P)-binding Rossmann-fold domains"/>
    <property type="match status" value="1"/>
</dbReference>
<dbReference type="InterPro" id="IPR051203">
    <property type="entry name" value="Polysaccharide_Synthase-Rel"/>
</dbReference>
<dbReference type="SUPFAM" id="SSF53335">
    <property type="entry name" value="S-adenosyl-L-methionine-dependent methyltransferases"/>
    <property type="match status" value="1"/>
</dbReference>
<proteinExistence type="inferred from homology"/>
<dbReference type="AlphaFoldDB" id="A0A7L4UPM5"/>
<keyword evidence="2" id="KW-0812">Transmembrane</keyword>
<accession>A0A7L4UPM5</accession>
<comment type="caution">
    <text evidence="4">The sequence shown here is derived from an EMBL/GenBank/DDBJ whole genome shotgun (WGS) entry which is preliminary data.</text>
</comment>
<keyword evidence="2" id="KW-1133">Transmembrane helix</keyword>
<dbReference type="PANTHER" id="PTHR43318">
    <property type="entry name" value="UDP-N-ACETYLGLUCOSAMINE 4,6-DEHYDRATASE"/>
    <property type="match status" value="1"/>
</dbReference>
<dbReference type="InterPro" id="IPR029063">
    <property type="entry name" value="SAM-dependent_MTases_sf"/>
</dbReference>
<gene>
    <name evidence="4" type="ORF">C7377_1072</name>
</gene>
<dbReference type="PANTHER" id="PTHR43318:SF1">
    <property type="entry name" value="POLYSACCHARIDE BIOSYNTHESIS PROTEIN EPSC-RELATED"/>
    <property type="match status" value="1"/>
</dbReference>